<evidence type="ECO:0000313" key="8">
    <source>
        <dbReference type="EMBL" id="SDD44454.1"/>
    </source>
</evidence>
<keyword evidence="3 6" id="KW-0812">Transmembrane</keyword>
<dbReference type="InterPro" id="IPR037185">
    <property type="entry name" value="EmrE-like"/>
</dbReference>
<evidence type="ECO:0000313" key="9">
    <source>
        <dbReference type="Proteomes" id="UP000198546"/>
    </source>
</evidence>
<evidence type="ECO:0000256" key="6">
    <source>
        <dbReference type="SAM" id="Phobius"/>
    </source>
</evidence>
<dbReference type="STRING" id="675864.SAMN04489747_0960"/>
<keyword evidence="4 6" id="KW-1133">Transmembrane helix</keyword>
<dbReference type="AlphaFoldDB" id="A0A1G6UT77"/>
<dbReference type="Proteomes" id="UP000198546">
    <property type="component" value="Chromosome i"/>
</dbReference>
<gene>
    <name evidence="8" type="ORF">SAMN04489747_0960</name>
</gene>
<sequence>MTALPIPEVSAPTPRTQRSAAASAPLTGTLLAVLSAAAFSTSGALAASLLATGWTPAAIVTFRLGLAALVLLGPALWQVRGRTHLLRRHWRRVVVYGLVTMAACQLAFFYAVSRLSVGVALLLEYTAPVLIVALVWARTRRRPSWLRLGGAATAMLGLALVLDVFSGFRIDPVGVVFGLAAAVCLVAYFMMSAHADDELPPLVLATGGLVSATVVLAVVGTLGLVPMAWSTDAVVLLGHRTSPLVPLLAISLVAAALAYLTGIAASRRLGATMASFLGLLEVFFAVVWAWLLLDQLPLPVQLLGGVVIMAGVVAVKVDEVRVGRTLPG</sequence>
<feature type="transmembrane region" description="Helical" evidence="6">
    <location>
        <begin position="298"/>
        <end position="317"/>
    </location>
</feature>
<feature type="transmembrane region" description="Helical" evidence="6">
    <location>
        <begin position="172"/>
        <end position="190"/>
    </location>
</feature>
<dbReference type="RefSeq" id="WP_172803989.1">
    <property type="nucleotide sequence ID" value="NZ_LT629688.1"/>
</dbReference>
<evidence type="ECO:0000259" key="7">
    <source>
        <dbReference type="Pfam" id="PF00892"/>
    </source>
</evidence>
<name>A0A1G6UT77_9ACTN</name>
<feature type="transmembrane region" description="Helical" evidence="6">
    <location>
        <begin position="118"/>
        <end position="137"/>
    </location>
</feature>
<dbReference type="InterPro" id="IPR000620">
    <property type="entry name" value="EamA_dom"/>
</dbReference>
<protein>
    <submittedName>
        <fullName evidence="8">Threonine/homoserine efflux transporter RhtA</fullName>
    </submittedName>
</protein>
<feature type="transmembrane region" description="Helical" evidence="6">
    <location>
        <begin position="202"/>
        <end position="224"/>
    </location>
</feature>
<dbReference type="PANTHER" id="PTHR32322:SF2">
    <property type="entry name" value="EAMA DOMAIN-CONTAINING PROTEIN"/>
    <property type="match status" value="1"/>
</dbReference>
<dbReference type="SUPFAM" id="SSF103481">
    <property type="entry name" value="Multidrug resistance efflux transporter EmrE"/>
    <property type="match status" value="2"/>
</dbReference>
<feature type="domain" description="EamA" evidence="7">
    <location>
        <begin position="174"/>
        <end position="314"/>
    </location>
</feature>
<feature type="transmembrane region" description="Helical" evidence="6">
    <location>
        <begin position="45"/>
        <end position="72"/>
    </location>
</feature>
<feature type="transmembrane region" description="Helical" evidence="6">
    <location>
        <begin position="244"/>
        <end position="265"/>
    </location>
</feature>
<evidence type="ECO:0000256" key="4">
    <source>
        <dbReference type="ARBA" id="ARBA00022989"/>
    </source>
</evidence>
<accession>A0A1G6UT77</accession>
<feature type="transmembrane region" description="Helical" evidence="6">
    <location>
        <begin position="93"/>
        <end position="112"/>
    </location>
</feature>
<proteinExistence type="inferred from homology"/>
<dbReference type="GO" id="GO:0016020">
    <property type="term" value="C:membrane"/>
    <property type="evidence" value="ECO:0007669"/>
    <property type="project" value="UniProtKB-SubCell"/>
</dbReference>
<keyword evidence="9" id="KW-1185">Reference proteome</keyword>
<evidence type="ECO:0000256" key="2">
    <source>
        <dbReference type="ARBA" id="ARBA00007362"/>
    </source>
</evidence>
<dbReference type="InterPro" id="IPR050638">
    <property type="entry name" value="AA-Vitamin_Transporters"/>
</dbReference>
<dbReference type="EMBL" id="LT629688">
    <property type="protein sequence ID" value="SDD44454.1"/>
    <property type="molecule type" value="Genomic_DNA"/>
</dbReference>
<feature type="transmembrane region" description="Helical" evidence="6">
    <location>
        <begin position="20"/>
        <end position="39"/>
    </location>
</feature>
<feature type="transmembrane region" description="Helical" evidence="6">
    <location>
        <begin position="144"/>
        <end position="166"/>
    </location>
</feature>
<evidence type="ECO:0000256" key="1">
    <source>
        <dbReference type="ARBA" id="ARBA00004141"/>
    </source>
</evidence>
<comment type="subcellular location">
    <subcellularLocation>
        <location evidence="1">Membrane</location>
        <topology evidence="1">Multi-pass membrane protein</topology>
    </subcellularLocation>
</comment>
<feature type="domain" description="EamA" evidence="7">
    <location>
        <begin position="27"/>
        <end position="162"/>
    </location>
</feature>
<feature type="transmembrane region" description="Helical" evidence="6">
    <location>
        <begin position="272"/>
        <end position="292"/>
    </location>
</feature>
<evidence type="ECO:0000256" key="5">
    <source>
        <dbReference type="ARBA" id="ARBA00023136"/>
    </source>
</evidence>
<evidence type="ECO:0000256" key="3">
    <source>
        <dbReference type="ARBA" id="ARBA00022692"/>
    </source>
</evidence>
<organism evidence="8 9">
    <name type="scientific">Auraticoccus monumenti</name>
    <dbReference type="NCBI Taxonomy" id="675864"/>
    <lineage>
        <taxon>Bacteria</taxon>
        <taxon>Bacillati</taxon>
        <taxon>Actinomycetota</taxon>
        <taxon>Actinomycetes</taxon>
        <taxon>Propionibacteriales</taxon>
        <taxon>Propionibacteriaceae</taxon>
        <taxon>Auraticoccus</taxon>
    </lineage>
</organism>
<keyword evidence="5 6" id="KW-0472">Membrane</keyword>
<reference evidence="8 9" key="1">
    <citation type="submission" date="2016-10" db="EMBL/GenBank/DDBJ databases">
        <authorList>
            <person name="de Groot N.N."/>
        </authorList>
    </citation>
    <scope>NUCLEOTIDE SEQUENCE [LARGE SCALE GENOMIC DNA]</scope>
    <source>
        <strain evidence="8 9">MON 2.2</strain>
    </source>
</reference>
<comment type="similarity">
    <text evidence="2">Belongs to the EamA transporter family.</text>
</comment>
<dbReference type="PANTHER" id="PTHR32322">
    <property type="entry name" value="INNER MEMBRANE TRANSPORTER"/>
    <property type="match status" value="1"/>
</dbReference>
<dbReference type="Pfam" id="PF00892">
    <property type="entry name" value="EamA"/>
    <property type="match status" value="2"/>
</dbReference>